<dbReference type="InterPro" id="IPR003265">
    <property type="entry name" value="HhH-GPD_domain"/>
</dbReference>
<dbReference type="PANTHER" id="PTHR10242">
    <property type="entry name" value="8-OXOGUANINE DNA GLYCOSYLASE"/>
    <property type="match status" value="1"/>
</dbReference>
<evidence type="ECO:0000256" key="3">
    <source>
        <dbReference type="ARBA" id="ARBA00022763"/>
    </source>
</evidence>
<dbReference type="InterPro" id="IPR052054">
    <property type="entry name" value="Oxidative_DNA_repair_enzyme"/>
</dbReference>
<evidence type="ECO:0000259" key="10">
    <source>
        <dbReference type="SMART" id="SM00478"/>
    </source>
</evidence>
<evidence type="ECO:0000256" key="2">
    <source>
        <dbReference type="ARBA" id="ARBA00012720"/>
    </source>
</evidence>
<name>A0ABY6K0W9_9ARAC</name>
<dbReference type="InterPro" id="IPR012904">
    <property type="entry name" value="OGG_N"/>
</dbReference>
<evidence type="ECO:0000256" key="8">
    <source>
        <dbReference type="ARBA" id="ARBA00023295"/>
    </source>
</evidence>
<evidence type="ECO:0000256" key="4">
    <source>
        <dbReference type="ARBA" id="ARBA00022801"/>
    </source>
</evidence>
<evidence type="ECO:0000256" key="7">
    <source>
        <dbReference type="ARBA" id="ARBA00023268"/>
    </source>
</evidence>
<dbReference type="InterPro" id="IPR011257">
    <property type="entry name" value="DNA_glycosylase"/>
</dbReference>
<dbReference type="InterPro" id="IPR023170">
    <property type="entry name" value="HhH_base_excis_C"/>
</dbReference>
<dbReference type="Pfam" id="PF00730">
    <property type="entry name" value="HhH-GPD"/>
    <property type="match status" value="1"/>
</dbReference>
<comment type="similarity">
    <text evidence="1">Belongs to the type-1 OGG1 family.</text>
</comment>
<gene>
    <name evidence="11" type="ORF">LAZ67_2001025</name>
</gene>
<keyword evidence="8" id="KW-0326">Glycosidase</keyword>
<feature type="domain" description="HhH-GPD" evidence="10">
    <location>
        <begin position="138"/>
        <end position="315"/>
    </location>
</feature>
<evidence type="ECO:0000313" key="11">
    <source>
        <dbReference type="EMBL" id="UYV62546.1"/>
    </source>
</evidence>
<dbReference type="SUPFAM" id="SSF55945">
    <property type="entry name" value="TATA-box binding protein-like"/>
    <property type="match status" value="1"/>
</dbReference>
<dbReference type="CDD" id="cd00056">
    <property type="entry name" value="ENDO3c"/>
    <property type="match status" value="1"/>
</dbReference>
<keyword evidence="7" id="KW-0511">Multifunctional enzyme</keyword>
<keyword evidence="3" id="KW-0227">DNA damage</keyword>
<keyword evidence="5" id="KW-0234">DNA repair</keyword>
<proteinExistence type="inferred from homology"/>
<evidence type="ECO:0000313" key="12">
    <source>
        <dbReference type="Proteomes" id="UP001235939"/>
    </source>
</evidence>
<keyword evidence="4" id="KW-0378">Hydrolase</keyword>
<dbReference type="Proteomes" id="UP001235939">
    <property type="component" value="Chromosome 02"/>
</dbReference>
<dbReference type="Gene3D" id="1.10.1670.10">
    <property type="entry name" value="Helix-hairpin-Helix base-excision DNA repair enzymes (C-terminal)"/>
    <property type="match status" value="1"/>
</dbReference>
<dbReference type="EMBL" id="CP092864">
    <property type="protein sequence ID" value="UYV62546.1"/>
    <property type="molecule type" value="Genomic_DNA"/>
</dbReference>
<dbReference type="Pfam" id="PF07934">
    <property type="entry name" value="OGG_N"/>
    <property type="match status" value="1"/>
</dbReference>
<dbReference type="Gene3D" id="3.30.310.40">
    <property type="match status" value="1"/>
</dbReference>
<dbReference type="SUPFAM" id="SSF48150">
    <property type="entry name" value="DNA-glycosylase"/>
    <property type="match status" value="1"/>
</dbReference>
<evidence type="ECO:0000256" key="5">
    <source>
        <dbReference type="ARBA" id="ARBA00023204"/>
    </source>
</evidence>
<keyword evidence="12" id="KW-1185">Reference proteome</keyword>
<keyword evidence="6" id="KW-0456">Lyase</keyword>
<evidence type="ECO:0000256" key="9">
    <source>
        <dbReference type="ARBA" id="ARBA00044632"/>
    </source>
</evidence>
<dbReference type="Gene3D" id="1.10.340.30">
    <property type="entry name" value="Hypothetical protein, domain 2"/>
    <property type="match status" value="1"/>
</dbReference>
<evidence type="ECO:0000256" key="6">
    <source>
        <dbReference type="ARBA" id="ARBA00023239"/>
    </source>
</evidence>
<sequence>MKSAWRIIPSSFSELNLEVTLTCAQSFRWSKLEDGTFRGVLGDGVWTLSQCPDTGNLLYTVTRTSAPQKKPAKRPRLAKVQNEDDSKLRDYFNLDVGLEQLHHNWGLEDPDYLSLSKQHSGIRILRQDPVENLFSFICSSNNNIPRQHYRSRPWWKKLCTHLGPALLELDGHQFHQFPAVEALAQPDVEPLLRKLGFGYRAKYIQQSAAKICQEREPGWLMGLRDATYEEAHAALIKLPGIGAKVADCICLMSLDKWEAVPLDIHMWNLARRQYLPHLQSHKSLTDRTYREIGESLAQSGSSSGRNLGNMLVGAHEVLFCGELKQFKNRKAS</sequence>
<protein>
    <recommendedName>
        <fullName evidence="2">DNA-(apurinic or apyrimidinic site) lyase</fullName>
        <ecNumber evidence="2">4.2.99.18</ecNumber>
    </recommendedName>
</protein>
<dbReference type="EC" id="4.2.99.18" evidence="2"/>
<dbReference type="PANTHER" id="PTHR10242:SF2">
    <property type="entry name" value="N-GLYCOSYLASE_DNA LYASE"/>
    <property type="match status" value="1"/>
</dbReference>
<reference evidence="11 12" key="1">
    <citation type="submission" date="2022-01" db="EMBL/GenBank/DDBJ databases">
        <title>A chromosomal length assembly of Cordylochernes scorpioides.</title>
        <authorList>
            <person name="Zeh D."/>
            <person name="Zeh J."/>
        </authorList>
    </citation>
    <scope>NUCLEOTIDE SEQUENCE [LARGE SCALE GENOMIC DNA]</scope>
    <source>
        <strain evidence="11">IN4F17</strain>
        <tissue evidence="11">Whole Body</tissue>
    </source>
</reference>
<organism evidence="11 12">
    <name type="scientific">Cordylochernes scorpioides</name>
    <dbReference type="NCBI Taxonomy" id="51811"/>
    <lineage>
        <taxon>Eukaryota</taxon>
        <taxon>Metazoa</taxon>
        <taxon>Ecdysozoa</taxon>
        <taxon>Arthropoda</taxon>
        <taxon>Chelicerata</taxon>
        <taxon>Arachnida</taxon>
        <taxon>Pseudoscorpiones</taxon>
        <taxon>Cheliferoidea</taxon>
        <taxon>Chernetidae</taxon>
        <taxon>Cordylochernes</taxon>
    </lineage>
</organism>
<comment type="catalytic activity">
    <reaction evidence="9">
        <text>2'-deoxyribonucleotide-(2'-deoxyribose 5'-phosphate)-2'-deoxyribonucleotide-DNA = a 3'-end 2'-deoxyribonucleotide-(2,3-dehydro-2,3-deoxyribose 5'-phosphate)-DNA + a 5'-end 5'-phospho-2'-deoxyribonucleoside-DNA + H(+)</text>
        <dbReference type="Rhea" id="RHEA:66592"/>
        <dbReference type="Rhea" id="RHEA-COMP:13180"/>
        <dbReference type="Rhea" id="RHEA-COMP:16897"/>
        <dbReference type="Rhea" id="RHEA-COMP:17067"/>
        <dbReference type="ChEBI" id="CHEBI:15378"/>
        <dbReference type="ChEBI" id="CHEBI:136412"/>
        <dbReference type="ChEBI" id="CHEBI:157695"/>
        <dbReference type="ChEBI" id="CHEBI:167181"/>
        <dbReference type="EC" id="4.2.99.18"/>
    </reaction>
</comment>
<accession>A0ABY6K0W9</accession>
<evidence type="ECO:0000256" key="1">
    <source>
        <dbReference type="ARBA" id="ARBA00010679"/>
    </source>
</evidence>
<dbReference type="SMART" id="SM00478">
    <property type="entry name" value="ENDO3c"/>
    <property type="match status" value="1"/>
</dbReference>